<feature type="domain" description="Zn(2)-C6 fungal-type" evidence="3">
    <location>
        <begin position="328"/>
        <end position="357"/>
    </location>
</feature>
<proteinExistence type="predicted"/>
<feature type="compositionally biased region" description="Basic and acidic residues" evidence="2">
    <location>
        <begin position="142"/>
        <end position="154"/>
    </location>
</feature>
<feature type="region of interest" description="Disordered" evidence="2">
    <location>
        <begin position="115"/>
        <end position="202"/>
    </location>
</feature>
<feature type="region of interest" description="Disordered" evidence="2">
    <location>
        <begin position="358"/>
        <end position="389"/>
    </location>
</feature>
<dbReference type="GO" id="GO:0000981">
    <property type="term" value="F:DNA-binding transcription factor activity, RNA polymerase II-specific"/>
    <property type="evidence" value="ECO:0007669"/>
    <property type="project" value="InterPro"/>
</dbReference>
<dbReference type="InterPro" id="IPR001138">
    <property type="entry name" value="Zn2Cys6_DnaBD"/>
</dbReference>
<protein>
    <recommendedName>
        <fullName evidence="3">Zn(2)-C6 fungal-type domain-containing protein</fullName>
    </recommendedName>
</protein>
<dbReference type="InterPro" id="IPR036864">
    <property type="entry name" value="Zn2-C6_fun-type_DNA-bd_sf"/>
</dbReference>
<dbReference type="PROSITE" id="PS00463">
    <property type="entry name" value="ZN2_CY6_FUNGAL_1"/>
    <property type="match status" value="1"/>
</dbReference>
<dbReference type="SUPFAM" id="SSF57701">
    <property type="entry name" value="Zn2/Cys6 DNA-binding domain"/>
    <property type="match status" value="1"/>
</dbReference>
<evidence type="ECO:0000313" key="5">
    <source>
        <dbReference type="Proteomes" id="UP000184330"/>
    </source>
</evidence>
<feature type="region of interest" description="Disordered" evidence="2">
    <location>
        <begin position="1"/>
        <end position="82"/>
    </location>
</feature>
<dbReference type="PROSITE" id="PS50048">
    <property type="entry name" value="ZN2_CY6_FUNGAL_2"/>
    <property type="match status" value="1"/>
</dbReference>
<evidence type="ECO:0000313" key="4">
    <source>
        <dbReference type="EMBL" id="CZR62079.1"/>
    </source>
</evidence>
<dbReference type="GO" id="GO:0008270">
    <property type="term" value="F:zinc ion binding"/>
    <property type="evidence" value="ECO:0007669"/>
    <property type="project" value="InterPro"/>
</dbReference>
<reference evidence="4 5" key="1">
    <citation type="submission" date="2016-03" db="EMBL/GenBank/DDBJ databases">
        <authorList>
            <person name="Ploux O."/>
        </authorList>
    </citation>
    <scope>NUCLEOTIDE SEQUENCE [LARGE SCALE GENOMIC DNA]</scope>
    <source>
        <strain evidence="4 5">UAMH 11012</strain>
    </source>
</reference>
<dbReference type="CDD" id="cd00067">
    <property type="entry name" value="GAL4"/>
    <property type="match status" value="1"/>
</dbReference>
<feature type="compositionally biased region" description="Low complexity" evidence="2">
    <location>
        <begin position="369"/>
        <end position="383"/>
    </location>
</feature>
<gene>
    <name evidence="4" type="ORF">PAC_11976</name>
</gene>
<dbReference type="EMBL" id="FJOG01000019">
    <property type="protein sequence ID" value="CZR62079.1"/>
    <property type="molecule type" value="Genomic_DNA"/>
</dbReference>
<feature type="compositionally biased region" description="Polar residues" evidence="2">
    <location>
        <begin position="171"/>
        <end position="185"/>
    </location>
</feature>
<accession>A0A1L7XAN0</accession>
<keyword evidence="5" id="KW-1185">Reference proteome</keyword>
<keyword evidence="1" id="KW-0539">Nucleus</keyword>
<dbReference type="SMART" id="SM00066">
    <property type="entry name" value="GAL4"/>
    <property type="match status" value="1"/>
</dbReference>
<name>A0A1L7XAN0_9HELO</name>
<dbReference type="OrthoDB" id="5303703at2759"/>
<dbReference type="Gene3D" id="4.10.240.10">
    <property type="entry name" value="Zn(2)-C6 fungal-type DNA-binding domain"/>
    <property type="match status" value="1"/>
</dbReference>
<evidence type="ECO:0000256" key="2">
    <source>
        <dbReference type="SAM" id="MobiDB-lite"/>
    </source>
</evidence>
<dbReference type="Proteomes" id="UP000184330">
    <property type="component" value="Unassembled WGS sequence"/>
</dbReference>
<evidence type="ECO:0000259" key="3">
    <source>
        <dbReference type="PROSITE" id="PS50048"/>
    </source>
</evidence>
<sequence length="777" mass="86602">MAGSHANMDIIEISDSDDEQANTQANAIMVSDSHEEHTDTNVTNDALQQAVSTPAVNSDAESSEDEDPITLHRRRRRPLAHVSENLAASNDVYQDLHTPSSNGLQSAVAVINHAREPVNPRPAAKRAKGNGKTTAKGTYPEPRSDDESSDKVEQEPVVPRKQARSGHQKSKSSAPDQTHNGQGSESVADDEILNSNERSSPVFEVVTNPTKLAELHAAHSKYSNMMPGQTLSLAKERGYMCLKNKENKKFSTAHHVLSRWLAHFNVVFSDYERELLMKDLTFLQDIAKAAGAKFKRKPGKQEVMEWFIDNPRPLVKDPGQNPPEFQRACERCRRKKDKCSHEKPCSQCKKHNEECVHPEDGRHKLSSTPKLPDAPKLPAAPKLSTASELSSAPKLVSALELLKASKLPEPSQMPDVSEPLVKATSRGKAVRDMARAYSRTTWPASPVLSGQGERLPKTDPKVLAAVSSLQVKYAGLRRMQITALAHHRGFEFFRDADNNLTTEAYTRWLAEFDVIFTEEERELWPMTIAELKNLARNRNSGLVDEQSRIGLIKWLLSHSAAPPNPAQVVANLSTSVDTEAVEYIFWLPPHSNDDLVALAKKTQRKILLGNARAKFKEGPNYWLQGDRRDIRSEVLELGICDSSAEGSRDEIINLRQIYDARRGVMPVVDPRSFSQWHGLSHQALQKIAGDHGWKGGQLTKEELITWLLENVDNVQEQSLEDTLAIVQFLAEEIESTVQSTLDKKRLEDAISRTEKFVATPKNKLSGPPEAMSLLRDL</sequence>
<evidence type="ECO:0000256" key="1">
    <source>
        <dbReference type="ARBA" id="ARBA00023242"/>
    </source>
</evidence>
<dbReference type="AlphaFoldDB" id="A0A1L7XAN0"/>
<feature type="compositionally biased region" description="Basic residues" evidence="2">
    <location>
        <begin position="161"/>
        <end position="170"/>
    </location>
</feature>
<feature type="compositionally biased region" description="Polar residues" evidence="2">
    <location>
        <begin position="40"/>
        <end position="60"/>
    </location>
</feature>
<organism evidence="4 5">
    <name type="scientific">Phialocephala subalpina</name>
    <dbReference type="NCBI Taxonomy" id="576137"/>
    <lineage>
        <taxon>Eukaryota</taxon>
        <taxon>Fungi</taxon>
        <taxon>Dikarya</taxon>
        <taxon>Ascomycota</taxon>
        <taxon>Pezizomycotina</taxon>
        <taxon>Leotiomycetes</taxon>
        <taxon>Helotiales</taxon>
        <taxon>Mollisiaceae</taxon>
        <taxon>Phialocephala</taxon>
        <taxon>Phialocephala fortinii species complex</taxon>
    </lineage>
</organism>
<dbReference type="Pfam" id="PF00172">
    <property type="entry name" value="Zn_clus"/>
    <property type="match status" value="1"/>
</dbReference>